<dbReference type="Gene3D" id="1.25.40.10">
    <property type="entry name" value="Tetratricopeptide repeat domain"/>
    <property type="match status" value="2"/>
</dbReference>
<dbReference type="OrthoDB" id="10252171at2759"/>
<protein>
    <recommendedName>
        <fullName evidence="1">Protein kinase domain-containing protein</fullName>
    </recommendedName>
</protein>
<gene>
    <name evidence="2" type="ORF">PENPOL_c003G10078</name>
</gene>
<dbReference type="GO" id="GO:0004672">
    <property type="term" value="F:protein kinase activity"/>
    <property type="evidence" value="ECO:0007669"/>
    <property type="project" value="InterPro"/>
</dbReference>
<organism evidence="2 3">
    <name type="scientific">Penicillium polonicum</name>
    <dbReference type="NCBI Taxonomy" id="60169"/>
    <lineage>
        <taxon>Eukaryota</taxon>
        <taxon>Fungi</taxon>
        <taxon>Dikarya</taxon>
        <taxon>Ascomycota</taxon>
        <taxon>Pezizomycotina</taxon>
        <taxon>Eurotiomycetes</taxon>
        <taxon>Eurotiomycetidae</taxon>
        <taxon>Eurotiales</taxon>
        <taxon>Aspergillaceae</taxon>
        <taxon>Penicillium</taxon>
    </lineage>
</organism>
<dbReference type="InterPro" id="IPR000719">
    <property type="entry name" value="Prot_kinase_dom"/>
</dbReference>
<dbReference type="SUPFAM" id="SSF48452">
    <property type="entry name" value="TPR-like"/>
    <property type="match status" value="3"/>
</dbReference>
<dbReference type="PANTHER" id="PTHR46082">
    <property type="entry name" value="ATP/GTP-BINDING PROTEIN-RELATED"/>
    <property type="match status" value="1"/>
</dbReference>
<proteinExistence type="predicted"/>
<dbReference type="InterPro" id="IPR008271">
    <property type="entry name" value="Ser/Thr_kinase_AS"/>
</dbReference>
<dbReference type="PANTHER" id="PTHR46082:SF6">
    <property type="entry name" value="AAA+ ATPASE DOMAIN-CONTAINING PROTEIN-RELATED"/>
    <property type="match status" value="1"/>
</dbReference>
<evidence type="ECO:0000313" key="2">
    <source>
        <dbReference type="EMBL" id="OQD67447.1"/>
    </source>
</evidence>
<dbReference type="InterPro" id="IPR011990">
    <property type="entry name" value="TPR-like_helical_dom_sf"/>
</dbReference>
<name>A0A1V6NS93_PENPO</name>
<comment type="caution">
    <text evidence="2">The sequence shown here is derived from an EMBL/GenBank/DDBJ whole genome shotgun (WGS) entry which is preliminary data.</text>
</comment>
<sequence>MMTSDLVNDSKLSVRFSEKHTHHVVFESDARPGQQVRRQRREESWGKVKHLGQGGFGSVWLEQCLGVQSKTRAVKAIPKMTPFSQNIDYRRELEAIAKFSQTKYEGFFVRSFGWYEDAKYAYIAMEYFELGDLESYLEQPLQEWETQQVTYQLLEGLEQLHLNGYAHRDLKPANIFVVRESPDWWVKIGDFGISKQVNNGRTSFRTAIGTPGFIAPEVLKNDGLDSQYTAKVDMWSLGVLVHYMITATLPFDDNRKLLEYIRTYHFPSTDLASDSVSKECHDFVTKGLMTTTAASRLSASDALQHQWLRGLYASNEANRTQYELATEHLNGRDMERTSTLTPMSLELTEASASWSAQIGTERQLPVRIKSTAPQQTISTKQIPVSDLPDELHIYHDEGLSLLGQQEYSSAKILLQKAVELRENALGANHEDTLASFDALGNALCGQEKYAEAETAYRDIWVRRKGALGDKHVDTLRSFHMLGRALDGQEKYAEAEGVYRDAWEGRKQALGEHHTETLLSLHLLAQTLYDQGEYAKAESIYRHAWEGRKKTLGEDHKDTLWSLHCLAGTLYNQNMHKAAEASYRDAWEGRKQAIGENHIDTLLSLHRLGGALYSQRKYALAEATYRDVWERRRRALGKNHIDTLGSLHMLGGALYSQRKYGLAEATYRDVWEGRKQALGEYHTETLLSLYWLGKALDDQD</sequence>
<dbReference type="PROSITE" id="PS00108">
    <property type="entry name" value="PROTEIN_KINASE_ST"/>
    <property type="match status" value="1"/>
</dbReference>
<dbReference type="SUPFAM" id="SSF56112">
    <property type="entry name" value="Protein kinase-like (PK-like)"/>
    <property type="match status" value="1"/>
</dbReference>
<dbReference type="SMART" id="SM00220">
    <property type="entry name" value="S_TKc"/>
    <property type="match status" value="1"/>
</dbReference>
<dbReference type="Pfam" id="PF13424">
    <property type="entry name" value="TPR_12"/>
    <property type="match status" value="2"/>
</dbReference>
<dbReference type="Pfam" id="PF13374">
    <property type="entry name" value="TPR_10"/>
    <property type="match status" value="3"/>
</dbReference>
<dbReference type="EMBL" id="MDYM01000003">
    <property type="protein sequence ID" value="OQD67447.1"/>
    <property type="molecule type" value="Genomic_DNA"/>
</dbReference>
<accession>A0A1V6NS93</accession>
<evidence type="ECO:0000259" key="1">
    <source>
        <dbReference type="PROSITE" id="PS50011"/>
    </source>
</evidence>
<dbReference type="STRING" id="60169.A0A1V6NS93"/>
<dbReference type="Proteomes" id="UP000191408">
    <property type="component" value="Unassembled WGS sequence"/>
</dbReference>
<dbReference type="InterPro" id="IPR011009">
    <property type="entry name" value="Kinase-like_dom_sf"/>
</dbReference>
<feature type="domain" description="Protein kinase" evidence="1">
    <location>
        <begin position="45"/>
        <end position="308"/>
    </location>
</feature>
<keyword evidence="3" id="KW-1185">Reference proteome</keyword>
<reference evidence="3" key="1">
    <citation type="journal article" date="2017" name="Nat. Microbiol.">
        <title>Global analysis of biosynthetic gene clusters reveals vast potential of secondary metabolite production in Penicillium species.</title>
        <authorList>
            <person name="Nielsen J.C."/>
            <person name="Grijseels S."/>
            <person name="Prigent S."/>
            <person name="Ji B."/>
            <person name="Dainat J."/>
            <person name="Nielsen K.F."/>
            <person name="Frisvad J.C."/>
            <person name="Workman M."/>
            <person name="Nielsen J."/>
        </authorList>
    </citation>
    <scope>NUCLEOTIDE SEQUENCE [LARGE SCALE GENOMIC DNA]</scope>
    <source>
        <strain evidence="3">IBT 4502</strain>
    </source>
</reference>
<dbReference type="GO" id="GO:0005524">
    <property type="term" value="F:ATP binding"/>
    <property type="evidence" value="ECO:0007669"/>
    <property type="project" value="InterPro"/>
</dbReference>
<dbReference type="Gene3D" id="1.10.510.10">
    <property type="entry name" value="Transferase(Phosphotransferase) domain 1"/>
    <property type="match status" value="1"/>
</dbReference>
<evidence type="ECO:0000313" key="3">
    <source>
        <dbReference type="Proteomes" id="UP000191408"/>
    </source>
</evidence>
<dbReference type="PROSITE" id="PS50011">
    <property type="entry name" value="PROTEIN_KINASE_DOM"/>
    <property type="match status" value="1"/>
</dbReference>
<dbReference type="InterPro" id="IPR053137">
    <property type="entry name" value="NLR-like"/>
</dbReference>
<dbReference type="Pfam" id="PF00069">
    <property type="entry name" value="Pkinase"/>
    <property type="match status" value="1"/>
</dbReference>
<dbReference type="AlphaFoldDB" id="A0A1V6NS93"/>